<evidence type="ECO:0000313" key="2">
    <source>
        <dbReference type="EMBL" id="CAB4932296.1"/>
    </source>
</evidence>
<evidence type="ECO:0000313" key="3">
    <source>
        <dbReference type="EMBL" id="CAB4979356.1"/>
    </source>
</evidence>
<name>A0A6J7INL9_9ZZZZ</name>
<evidence type="ECO:0000313" key="1">
    <source>
        <dbReference type="EMBL" id="CAB4743988.1"/>
    </source>
</evidence>
<accession>A0A6J7INL9</accession>
<dbReference type="PANTHER" id="PTHR11669:SF8">
    <property type="entry name" value="DNA POLYMERASE III SUBUNIT DELTA"/>
    <property type="match status" value="1"/>
</dbReference>
<dbReference type="GO" id="GO:0006261">
    <property type="term" value="P:DNA-templated DNA replication"/>
    <property type="evidence" value="ECO:0007669"/>
    <property type="project" value="TreeGrafter"/>
</dbReference>
<dbReference type="Gene3D" id="3.40.50.300">
    <property type="entry name" value="P-loop containing nucleotide triphosphate hydrolases"/>
    <property type="match status" value="1"/>
</dbReference>
<dbReference type="EMBL" id="CAEZYR010000044">
    <property type="protein sequence ID" value="CAB4743988.1"/>
    <property type="molecule type" value="Genomic_DNA"/>
</dbReference>
<dbReference type="InterPro" id="IPR027417">
    <property type="entry name" value="P-loop_NTPase"/>
</dbReference>
<organism evidence="2">
    <name type="scientific">freshwater metagenome</name>
    <dbReference type="NCBI Taxonomy" id="449393"/>
    <lineage>
        <taxon>unclassified sequences</taxon>
        <taxon>metagenomes</taxon>
        <taxon>ecological metagenomes</taxon>
    </lineage>
</organism>
<dbReference type="InterPro" id="IPR050238">
    <property type="entry name" value="DNA_Rep/Repair_Clamp_Loader"/>
</dbReference>
<dbReference type="SUPFAM" id="SSF52540">
    <property type="entry name" value="P-loop containing nucleoside triphosphate hydrolases"/>
    <property type="match status" value="1"/>
</dbReference>
<dbReference type="PANTHER" id="PTHR11669">
    <property type="entry name" value="REPLICATION FACTOR C / DNA POLYMERASE III GAMMA-TAU SUBUNIT"/>
    <property type="match status" value="1"/>
</dbReference>
<dbReference type="EMBL" id="CAFBOS010000009">
    <property type="protein sequence ID" value="CAB4979356.1"/>
    <property type="molecule type" value="Genomic_DNA"/>
</dbReference>
<dbReference type="EMBL" id="CAFBMH010000149">
    <property type="protein sequence ID" value="CAB4932296.1"/>
    <property type="molecule type" value="Genomic_DNA"/>
</dbReference>
<gene>
    <name evidence="1" type="ORF">UFOPK2754_01382</name>
    <name evidence="2" type="ORF">UFOPK3543_02730</name>
    <name evidence="3" type="ORF">UFOPK3967_00257</name>
</gene>
<proteinExistence type="predicted"/>
<reference evidence="2" key="1">
    <citation type="submission" date="2020-05" db="EMBL/GenBank/DDBJ databases">
        <authorList>
            <person name="Chiriac C."/>
            <person name="Salcher M."/>
            <person name="Ghai R."/>
            <person name="Kavagutti S V."/>
        </authorList>
    </citation>
    <scope>NUCLEOTIDE SEQUENCE</scope>
</reference>
<dbReference type="Pfam" id="PF13177">
    <property type="entry name" value="DNA_pol3_delta2"/>
    <property type="match status" value="1"/>
</dbReference>
<dbReference type="AlphaFoldDB" id="A0A6J7INL9"/>
<protein>
    <submittedName>
        <fullName evidence="2">Unannotated protein</fullName>
    </submittedName>
</protein>
<sequence length="358" mass="38173">MSDDPGATASGHDVFAAVIGQPDAVALLRSAARAPVHAYLFLGPRGSGKRAAARAFAGELLAARSTGDDAARHRRLARAEQHADLVIVAPEGRTLRRVEADVIILEGSRSPIEGARKVIVVDRFHTAEPEAAASLLKTIEEPPPTAVFVLLAEELPPEHITIASRCVRVEFVAVSAAAIAEQLIAAGVAPDLAAEIAIAANGNADRAGLLAVDERFAARRRAWHDVPSELDGSGGAAGRLVDGLRALIDDAQVPLLERHTREAAELAEWEAQFGTRGSGRKQLEEKHKREVRLLREDELRMGLATLAGRYRAVLVDDVHTALAISAVDRLTKANEALGRNPNEALLLEALLLDLPPLQ</sequence>